<dbReference type="CDD" id="cd09989">
    <property type="entry name" value="Arginase"/>
    <property type="match status" value="1"/>
</dbReference>
<dbReference type="InterPro" id="IPR023696">
    <property type="entry name" value="Ureohydrolase_dom_sf"/>
</dbReference>
<dbReference type="EC" id="3.5.3.1" evidence="2 9"/>
<dbReference type="PROSITE" id="PS51409">
    <property type="entry name" value="ARGINASE_2"/>
    <property type="match status" value="1"/>
</dbReference>
<dbReference type="RefSeq" id="WP_193079239.1">
    <property type="nucleotide sequence ID" value="NZ_CP045201.1"/>
</dbReference>
<dbReference type="UniPathway" id="UPA00158">
    <property type="reaction ID" value="UER00270"/>
</dbReference>
<keyword evidence="15" id="KW-1185">Reference proteome</keyword>
<evidence type="ECO:0000256" key="12">
    <source>
        <dbReference type="RuleBase" id="RU003684"/>
    </source>
</evidence>
<keyword evidence="6 12" id="KW-0378">Hydrolase</keyword>
<dbReference type="InterPro" id="IPR020855">
    <property type="entry name" value="Ureohydrolase_Mn_BS"/>
</dbReference>
<dbReference type="PIRSF" id="PIRSF036979">
    <property type="entry name" value="Arginase"/>
    <property type="match status" value="1"/>
</dbReference>
<evidence type="ECO:0000313" key="14">
    <source>
        <dbReference type="EMBL" id="QOL81320.1"/>
    </source>
</evidence>
<feature type="binding site" evidence="10">
    <location>
        <position position="228"/>
    </location>
    <ligand>
        <name>Mn(2+)</name>
        <dbReference type="ChEBI" id="CHEBI:29035"/>
        <label>1</label>
    </ligand>
</feature>
<feature type="binding site" evidence="10">
    <location>
        <position position="126"/>
    </location>
    <ligand>
        <name>Mn(2+)</name>
        <dbReference type="ChEBI" id="CHEBI:29035"/>
        <label>2</label>
    </ligand>
</feature>
<evidence type="ECO:0000256" key="13">
    <source>
        <dbReference type="RuleBase" id="RU361159"/>
    </source>
</evidence>
<dbReference type="SUPFAM" id="SSF52768">
    <property type="entry name" value="Arginase/deacetylase"/>
    <property type="match status" value="1"/>
</dbReference>
<dbReference type="Pfam" id="PF00491">
    <property type="entry name" value="Arginase"/>
    <property type="match status" value="1"/>
</dbReference>
<feature type="binding site" evidence="10">
    <location>
        <position position="128"/>
    </location>
    <ligand>
        <name>Mn(2+)</name>
        <dbReference type="ChEBI" id="CHEBI:29035"/>
        <label>1</label>
    </ligand>
</feature>
<evidence type="ECO:0000256" key="11">
    <source>
        <dbReference type="PROSITE-ProRule" id="PRU00742"/>
    </source>
</evidence>
<feature type="binding site" evidence="10">
    <location>
        <position position="99"/>
    </location>
    <ligand>
        <name>Mn(2+)</name>
        <dbReference type="ChEBI" id="CHEBI:29035"/>
        <label>1</label>
    </ligand>
</feature>
<evidence type="ECO:0000256" key="6">
    <source>
        <dbReference type="ARBA" id="ARBA00022801"/>
    </source>
</evidence>
<dbReference type="Gene3D" id="3.40.800.10">
    <property type="entry name" value="Ureohydrolase domain"/>
    <property type="match status" value="1"/>
</dbReference>
<gene>
    <name evidence="14" type="primary">rocF</name>
    <name evidence="14" type="ORF">F3W81_11140</name>
</gene>
<dbReference type="InterPro" id="IPR014033">
    <property type="entry name" value="Arginase"/>
</dbReference>
<dbReference type="Proteomes" id="UP000594118">
    <property type="component" value="Chromosome"/>
</dbReference>
<evidence type="ECO:0000256" key="5">
    <source>
        <dbReference type="ARBA" id="ARBA00022723"/>
    </source>
</evidence>
<dbReference type="AlphaFoldDB" id="A0A7L9WQG9"/>
<accession>A0A7L9WQG9</accession>
<comment type="cofactor">
    <cofactor evidence="10 13">
        <name>Mn(2+)</name>
        <dbReference type="ChEBI" id="CHEBI:29035"/>
    </cofactor>
    <text evidence="10 13">Binds 2 manganese ions per subunit.</text>
</comment>
<dbReference type="EMBL" id="CP045201">
    <property type="protein sequence ID" value="QOL81320.1"/>
    <property type="molecule type" value="Genomic_DNA"/>
</dbReference>
<dbReference type="GO" id="GO:0004053">
    <property type="term" value="F:arginase activity"/>
    <property type="evidence" value="ECO:0007669"/>
    <property type="project" value="UniProtKB-UniRule"/>
</dbReference>
<feature type="binding site" evidence="10">
    <location>
        <position position="130"/>
    </location>
    <ligand>
        <name>Mn(2+)</name>
        <dbReference type="ChEBI" id="CHEBI:29035"/>
        <label>1</label>
    </ligand>
</feature>
<dbReference type="FunFam" id="3.40.800.10:FF:000012">
    <property type="entry name" value="Arginase"/>
    <property type="match status" value="1"/>
</dbReference>
<evidence type="ECO:0000256" key="9">
    <source>
        <dbReference type="NCBIfam" id="TIGR01229"/>
    </source>
</evidence>
<feature type="binding site" evidence="10">
    <location>
        <position position="230"/>
    </location>
    <ligand>
        <name>Mn(2+)</name>
        <dbReference type="ChEBI" id="CHEBI:29035"/>
        <label>1</label>
    </ligand>
</feature>
<evidence type="ECO:0000256" key="4">
    <source>
        <dbReference type="ARBA" id="ARBA00022503"/>
    </source>
</evidence>
<keyword evidence="4 13" id="KW-0056">Arginine metabolism</keyword>
<keyword evidence="7 10" id="KW-0464">Manganese</keyword>
<dbReference type="PROSITE" id="PS01053">
    <property type="entry name" value="ARGINASE_1"/>
    <property type="match status" value="1"/>
</dbReference>
<evidence type="ECO:0000256" key="7">
    <source>
        <dbReference type="ARBA" id="ARBA00023211"/>
    </source>
</evidence>
<dbReference type="GO" id="GO:0006525">
    <property type="term" value="P:arginine metabolic process"/>
    <property type="evidence" value="ECO:0007669"/>
    <property type="project" value="UniProtKB-KW"/>
</dbReference>
<proteinExistence type="inferred from homology"/>
<reference evidence="14 15" key="1">
    <citation type="submission" date="2019-10" db="EMBL/GenBank/DDBJ databases">
        <title>Pseudopuniceibacterium sp. HQ09 islated from Antarctica.</title>
        <authorList>
            <person name="Liao L."/>
            <person name="Su S."/>
            <person name="Chen B."/>
            <person name="Yu Y."/>
        </authorList>
    </citation>
    <scope>NUCLEOTIDE SEQUENCE [LARGE SCALE GENOMIC DNA]</scope>
    <source>
        <strain evidence="14 15">HQ09</strain>
    </source>
</reference>
<comment type="catalytic activity">
    <reaction evidence="8 13">
        <text>L-arginine + H2O = urea + L-ornithine</text>
        <dbReference type="Rhea" id="RHEA:20569"/>
        <dbReference type="ChEBI" id="CHEBI:15377"/>
        <dbReference type="ChEBI" id="CHEBI:16199"/>
        <dbReference type="ChEBI" id="CHEBI:32682"/>
        <dbReference type="ChEBI" id="CHEBI:46911"/>
        <dbReference type="EC" id="3.5.3.1"/>
    </reaction>
</comment>
<keyword evidence="5 10" id="KW-0479">Metal-binding</keyword>
<dbReference type="GO" id="GO:0030145">
    <property type="term" value="F:manganese ion binding"/>
    <property type="evidence" value="ECO:0007669"/>
    <property type="project" value="TreeGrafter"/>
</dbReference>
<evidence type="ECO:0000256" key="8">
    <source>
        <dbReference type="ARBA" id="ARBA00047391"/>
    </source>
</evidence>
<evidence type="ECO:0000313" key="15">
    <source>
        <dbReference type="Proteomes" id="UP000594118"/>
    </source>
</evidence>
<dbReference type="KEGG" id="pshq:F3W81_11140"/>
<dbReference type="InterPro" id="IPR006035">
    <property type="entry name" value="Ureohydrolase"/>
</dbReference>
<organism evidence="14 15">
    <name type="scientific">Pseudooceanicola spongiae</name>
    <dbReference type="NCBI Taxonomy" id="2613965"/>
    <lineage>
        <taxon>Bacteria</taxon>
        <taxon>Pseudomonadati</taxon>
        <taxon>Pseudomonadota</taxon>
        <taxon>Alphaproteobacteria</taxon>
        <taxon>Rhodobacterales</taxon>
        <taxon>Paracoccaceae</taxon>
        <taxon>Pseudooceanicola</taxon>
    </lineage>
</organism>
<comment type="pathway">
    <text evidence="1">Nitrogen metabolism; urea cycle; L-ornithine and urea from L-arginine: step 1/1.</text>
</comment>
<evidence type="ECO:0000256" key="3">
    <source>
        <dbReference type="ARBA" id="ARBA00018123"/>
    </source>
</evidence>
<dbReference type="PRINTS" id="PR00116">
    <property type="entry name" value="ARGINASE"/>
</dbReference>
<evidence type="ECO:0000256" key="10">
    <source>
        <dbReference type="PIRSR" id="PIRSR036979-1"/>
    </source>
</evidence>
<sequence length="308" mass="33298">MTRTTALLGAPIETGASQRGCIMGPDSLRTAGLHETLQRLGWKVTDLGDLTIAPQEPMPHANPALHHLAETCAWIEVLEQAAYAAARDHDLPIFMGGDHSMAAGTVPGVARHAAEQNRPLFVLWLDSHPDLHTPESTESGNLHGTPMAYFTGQPGCDAYPPLAHAVDPENICLMGIRSVDGAEAQKIDDLGIDVNDMRTIDELGILAPLRAFLERVKAANGLLHVSFDVDFLDPEIAPAVGTTVPGGMTFREAHLIMETLCDSGLVTSLDLVELNPFLDEFGRTAKLLRDLTASLFGRRVLDRQTKSY</sequence>
<dbReference type="PANTHER" id="PTHR43782:SF3">
    <property type="entry name" value="ARGINASE"/>
    <property type="match status" value="1"/>
</dbReference>
<comment type="similarity">
    <text evidence="11 12">Belongs to the arginase family.</text>
</comment>
<name>A0A7L9WQG9_9RHOB</name>
<dbReference type="NCBIfam" id="TIGR01229">
    <property type="entry name" value="rocF_arginase"/>
    <property type="match status" value="1"/>
</dbReference>
<evidence type="ECO:0000256" key="1">
    <source>
        <dbReference type="ARBA" id="ARBA00005098"/>
    </source>
</evidence>
<evidence type="ECO:0000256" key="2">
    <source>
        <dbReference type="ARBA" id="ARBA00012168"/>
    </source>
</evidence>
<dbReference type="PANTHER" id="PTHR43782">
    <property type="entry name" value="ARGINASE"/>
    <property type="match status" value="1"/>
</dbReference>
<dbReference type="GO" id="GO:0005737">
    <property type="term" value="C:cytoplasm"/>
    <property type="evidence" value="ECO:0007669"/>
    <property type="project" value="TreeGrafter"/>
</dbReference>
<protein>
    <recommendedName>
        <fullName evidence="3 9">Arginase</fullName>
        <ecNumber evidence="2 9">3.5.3.1</ecNumber>
    </recommendedName>
</protein>
<dbReference type="GO" id="GO:0000050">
    <property type="term" value="P:urea cycle"/>
    <property type="evidence" value="ECO:0007669"/>
    <property type="project" value="UniProtKB-UniPathway"/>
</dbReference>